<organism evidence="3 4">
    <name type="scientific">Rotaria magnacalcarata</name>
    <dbReference type="NCBI Taxonomy" id="392030"/>
    <lineage>
        <taxon>Eukaryota</taxon>
        <taxon>Metazoa</taxon>
        <taxon>Spiralia</taxon>
        <taxon>Gnathifera</taxon>
        <taxon>Rotifera</taxon>
        <taxon>Eurotatoria</taxon>
        <taxon>Bdelloidea</taxon>
        <taxon>Philodinida</taxon>
        <taxon>Philodinidae</taxon>
        <taxon>Rotaria</taxon>
    </lineage>
</organism>
<dbReference type="Proteomes" id="UP000681720">
    <property type="component" value="Unassembled WGS sequence"/>
</dbReference>
<dbReference type="EMBL" id="CAJOBH010113570">
    <property type="protein sequence ID" value="CAF4674216.1"/>
    <property type="molecule type" value="Genomic_DNA"/>
</dbReference>
<proteinExistence type="predicted"/>
<dbReference type="Pfam" id="PF21049">
    <property type="entry name" value="CFA69_ARM_rpt"/>
    <property type="match status" value="1"/>
</dbReference>
<reference evidence="3" key="1">
    <citation type="submission" date="2021-02" db="EMBL/GenBank/DDBJ databases">
        <authorList>
            <person name="Nowell W R."/>
        </authorList>
    </citation>
    <scope>NUCLEOTIDE SEQUENCE</scope>
</reference>
<sequence>PYDDYDSLKPTTVEYLLRTQRNSDLCETLVKTLSLVENDLSLRILIIKLLQALAAKH</sequence>
<comment type="caution">
    <text evidence="3">The sequence shown here is derived from an EMBL/GenBank/DDBJ whole genome shotgun (WGS) entry which is preliminary data.</text>
</comment>
<evidence type="ECO:0000313" key="2">
    <source>
        <dbReference type="EMBL" id="CAF4674216.1"/>
    </source>
</evidence>
<name>A0A8S3AJZ2_9BILA</name>
<feature type="domain" description="Cilia- and flagella-associated protein 69 ARM repeats" evidence="1">
    <location>
        <begin position="4"/>
        <end position="55"/>
    </location>
</feature>
<feature type="non-terminal residue" evidence="3">
    <location>
        <position position="57"/>
    </location>
</feature>
<evidence type="ECO:0000313" key="3">
    <source>
        <dbReference type="EMBL" id="CAF4714491.1"/>
    </source>
</evidence>
<feature type="non-terminal residue" evidence="3">
    <location>
        <position position="1"/>
    </location>
</feature>
<dbReference type="EMBL" id="CAJOBJ010129467">
    <property type="protein sequence ID" value="CAF4714491.1"/>
    <property type="molecule type" value="Genomic_DNA"/>
</dbReference>
<gene>
    <name evidence="2" type="ORF">BYL167_LOCUS43091</name>
    <name evidence="3" type="ORF">GIL414_LOCUS43588</name>
</gene>
<evidence type="ECO:0000313" key="4">
    <source>
        <dbReference type="Proteomes" id="UP000681720"/>
    </source>
</evidence>
<evidence type="ECO:0000259" key="1">
    <source>
        <dbReference type="Pfam" id="PF21049"/>
    </source>
</evidence>
<protein>
    <recommendedName>
        <fullName evidence="1">Cilia- and flagella-associated protein 69 ARM repeats domain-containing protein</fullName>
    </recommendedName>
</protein>
<dbReference type="AlphaFoldDB" id="A0A8S3AJZ2"/>
<accession>A0A8S3AJZ2</accession>
<dbReference type="Proteomes" id="UP000681967">
    <property type="component" value="Unassembled WGS sequence"/>
</dbReference>
<dbReference type="InterPro" id="IPR048733">
    <property type="entry name" value="CFA69_ARM_dom"/>
</dbReference>